<evidence type="ECO:0000313" key="1">
    <source>
        <dbReference type="EMBL" id="BAD88091.1"/>
    </source>
</evidence>
<name>Q5JKA7_ORYSJ</name>
<sequence length="156" mass="17571">MAGWADEDYAEIMVAYWADDGSCRRARRDHPARHRRTTLKEKSGEDTPVAFLVTRRVVGSEVPLGPSGTLVGLSREEGHSDGWSYEGSPAQLAGVLDCTEFEAQRLWRGYRNCMGGGRTRLPSFVLIRQGVYSLRMTHKAGKCVSIPMMRNVWRMH</sequence>
<dbReference type="AlphaFoldDB" id="Q5JKA7"/>
<organism evidence="1">
    <name type="scientific">Oryza sativa subsp. japonica</name>
    <name type="common">Rice</name>
    <dbReference type="NCBI Taxonomy" id="39947"/>
    <lineage>
        <taxon>Eukaryota</taxon>
        <taxon>Viridiplantae</taxon>
        <taxon>Streptophyta</taxon>
        <taxon>Embryophyta</taxon>
        <taxon>Tracheophyta</taxon>
        <taxon>Spermatophyta</taxon>
        <taxon>Magnoliopsida</taxon>
        <taxon>Liliopsida</taxon>
        <taxon>Poales</taxon>
        <taxon>Poaceae</taxon>
        <taxon>BOP clade</taxon>
        <taxon>Oryzoideae</taxon>
        <taxon>Oryzeae</taxon>
        <taxon>Oryzinae</taxon>
        <taxon>Oryza</taxon>
        <taxon>Oryza sativa</taxon>
    </lineage>
</organism>
<proteinExistence type="predicted"/>
<gene>
    <name evidence="1" type="primary">OSJNBa0051H17.15</name>
</gene>
<accession>Q5JKA7</accession>
<reference evidence="1" key="1">
    <citation type="journal article" date="2002" name="Nature">
        <title>The genome sequence and structure of rice chromosome 1.</title>
        <authorList>
            <person name="Sasaki T."/>
            <person name="Matsumoto T."/>
            <person name="Yamamoto K."/>
            <person name="Sakata K."/>
            <person name="Baba T."/>
            <person name="Katayose Y."/>
            <person name="Wu J."/>
            <person name="Niimura Y."/>
            <person name="Cheng Z."/>
            <person name="Nagamura Y."/>
            <person name="Antonio B.A."/>
            <person name="Kanamori H."/>
            <person name="Hosokawa S."/>
            <person name="Masukawa M."/>
            <person name="Arikawa K."/>
            <person name="Chiden Y."/>
            <person name="Hayashi M."/>
            <person name="Okamoto M."/>
            <person name="Ando T."/>
            <person name="Aoki H."/>
            <person name="Arita K."/>
            <person name="Hamada M."/>
            <person name="Harada C."/>
            <person name="Hijishita S."/>
            <person name="Honda M."/>
            <person name="Ichikawa Y."/>
            <person name="Idonuma A."/>
            <person name="Iijima M."/>
            <person name="Ikeda M."/>
            <person name="Ikeno M."/>
            <person name="Itoh S."/>
            <person name="Itoh T."/>
            <person name="Itoh Y."/>
            <person name="Itoh Y."/>
            <person name="Iwabuchi A."/>
            <person name="Kamiya K."/>
            <person name="Karasawa W."/>
            <person name="Katagiri S."/>
            <person name="Kikuta A."/>
            <person name="Kobayashi N."/>
            <person name="Kono I."/>
            <person name="Machita K."/>
            <person name="Maehara T."/>
            <person name="Mizuno H."/>
            <person name="Mizubayashi T."/>
            <person name="Mukai Y."/>
            <person name="Nagasaki H."/>
            <person name="Nakashima M."/>
            <person name="Nakama Y."/>
            <person name="Nakamichi Y."/>
            <person name="Nakamura M."/>
            <person name="Namiki N."/>
            <person name="Negishi M."/>
            <person name="Ohta I."/>
            <person name="Ono N."/>
            <person name="Saji S."/>
            <person name="Sakai K."/>
            <person name="Shibata M."/>
            <person name="Shimokawa T."/>
            <person name="Shomura A."/>
            <person name="Song J."/>
            <person name="Takazaki Y."/>
            <person name="Terasawa K."/>
            <person name="Tsuji K."/>
            <person name="Waki K."/>
            <person name="Yamagata H."/>
            <person name="Yamane H."/>
            <person name="Yoshiki S."/>
            <person name="Yoshihara R."/>
            <person name="Yukawa K."/>
            <person name="Zhong H."/>
            <person name="Iwama H."/>
            <person name="Endo T."/>
            <person name="Ito H."/>
            <person name="Hahn J.H."/>
            <person name="Kim H.I."/>
            <person name="Eun M.Y."/>
            <person name="Yano M."/>
            <person name="Jiang J."/>
            <person name="Gojobori T."/>
        </authorList>
    </citation>
    <scope>NUCLEOTIDE SEQUENCE [LARGE SCALE GENOMIC DNA]</scope>
</reference>
<protein>
    <submittedName>
        <fullName evidence="1">Uncharacterized protein</fullName>
    </submittedName>
</protein>
<dbReference type="EMBL" id="AP004232">
    <property type="protein sequence ID" value="BAD88091.1"/>
    <property type="molecule type" value="Genomic_DNA"/>
</dbReference>
<dbReference type="Proteomes" id="UP000817658">
    <property type="component" value="Chromosome 1"/>
</dbReference>